<dbReference type="SUPFAM" id="SSF52413">
    <property type="entry name" value="UDP-glucose/GDP-mannose dehydrogenase C-terminal domain"/>
    <property type="match status" value="1"/>
</dbReference>
<dbReference type="AlphaFoldDB" id="U6RGN0"/>
<gene>
    <name evidence="6" type="ORF">HMPREF1534_01621</name>
</gene>
<dbReference type="PIRSF" id="PIRSF500136">
    <property type="entry name" value="UDP_ManNAc_DH"/>
    <property type="match status" value="1"/>
</dbReference>
<dbReference type="InterPro" id="IPR001732">
    <property type="entry name" value="UDP-Glc/GDP-Man_DH_N"/>
</dbReference>
<dbReference type="EMBL" id="AQHY01000021">
    <property type="protein sequence ID" value="EOA55212.1"/>
    <property type="molecule type" value="Genomic_DNA"/>
</dbReference>
<keyword evidence="2" id="KW-0560">Oxidoreductase</keyword>
<dbReference type="InterPro" id="IPR008927">
    <property type="entry name" value="6-PGluconate_DH-like_C_sf"/>
</dbReference>
<dbReference type="HOGENOM" id="CLU_023810_3_1_10"/>
<comment type="similarity">
    <text evidence="1 4">Belongs to the UDP-glucose/GDP-mannose dehydrogenase family.</text>
</comment>
<dbReference type="PANTHER" id="PTHR43491:SF2">
    <property type="entry name" value="UDP-N-ACETYL-D-MANNOSAMINE DEHYDROGENASE"/>
    <property type="match status" value="1"/>
</dbReference>
<dbReference type="RefSeq" id="WP_005939426.1">
    <property type="nucleotide sequence ID" value="NZ_KB890359.1"/>
</dbReference>
<dbReference type="GO" id="GO:0016628">
    <property type="term" value="F:oxidoreductase activity, acting on the CH-CH group of donors, NAD or NADP as acceptor"/>
    <property type="evidence" value="ECO:0007669"/>
    <property type="project" value="InterPro"/>
</dbReference>
<dbReference type="PIRSF" id="PIRSF000124">
    <property type="entry name" value="UDPglc_GDPman_dh"/>
    <property type="match status" value="1"/>
</dbReference>
<dbReference type="STRING" id="1121098.HMPREF1534_01621"/>
<evidence type="ECO:0000313" key="7">
    <source>
        <dbReference type="Proteomes" id="UP000017831"/>
    </source>
</evidence>
<dbReference type="SUPFAM" id="SSF48179">
    <property type="entry name" value="6-phosphogluconate dehydrogenase C-terminal domain-like"/>
    <property type="match status" value="1"/>
</dbReference>
<protein>
    <submittedName>
        <fullName evidence="6">Nucleotide sugar dehydrogenase</fullName>
    </submittedName>
</protein>
<dbReference type="Gene3D" id="3.40.50.720">
    <property type="entry name" value="NAD(P)-binding Rossmann-like Domain"/>
    <property type="match status" value="2"/>
</dbReference>
<dbReference type="InterPro" id="IPR036220">
    <property type="entry name" value="UDP-Glc/GDP-Man_DH_C_sf"/>
</dbReference>
<dbReference type="InterPro" id="IPR036291">
    <property type="entry name" value="NAD(P)-bd_dom_sf"/>
</dbReference>
<dbReference type="SMART" id="SM00984">
    <property type="entry name" value="UDPG_MGDP_dh_C"/>
    <property type="match status" value="1"/>
</dbReference>
<keyword evidence="3" id="KW-0520">NAD</keyword>
<keyword evidence="7" id="KW-1185">Reference proteome</keyword>
<dbReference type="SUPFAM" id="SSF51735">
    <property type="entry name" value="NAD(P)-binding Rossmann-fold domains"/>
    <property type="match status" value="1"/>
</dbReference>
<comment type="caution">
    <text evidence="6">The sequence shown here is derived from an EMBL/GenBank/DDBJ whole genome shotgun (WGS) entry which is preliminary data.</text>
</comment>
<evidence type="ECO:0000256" key="2">
    <source>
        <dbReference type="ARBA" id="ARBA00023002"/>
    </source>
</evidence>
<organism evidence="6 7">
    <name type="scientific">Phocaeicola massiliensis B84634 = Timone 84634 = DSM 17679 = JCM 13223</name>
    <dbReference type="NCBI Taxonomy" id="1121098"/>
    <lineage>
        <taxon>Bacteria</taxon>
        <taxon>Pseudomonadati</taxon>
        <taxon>Bacteroidota</taxon>
        <taxon>Bacteroidia</taxon>
        <taxon>Bacteroidales</taxon>
        <taxon>Bacteroidaceae</taxon>
        <taxon>Phocaeicola</taxon>
    </lineage>
</organism>
<feature type="domain" description="UDP-glucose/GDP-mannose dehydrogenase C-terminal" evidence="5">
    <location>
        <begin position="319"/>
        <end position="401"/>
    </location>
</feature>
<evidence type="ECO:0000259" key="5">
    <source>
        <dbReference type="SMART" id="SM00984"/>
    </source>
</evidence>
<dbReference type="Proteomes" id="UP000017831">
    <property type="component" value="Unassembled WGS sequence"/>
</dbReference>
<dbReference type="GeneID" id="60062396"/>
<dbReference type="InterPro" id="IPR014026">
    <property type="entry name" value="UDP-Glc/GDP-Man_DH_dimer"/>
</dbReference>
<dbReference type="GO" id="GO:0016616">
    <property type="term" value="F:oxidoreductase activity, acting on the CH-OH group of donors, NAD or NADP as acceptor"/>
    <property type="evidence" value="ECO:0007669"/>
    <property type="project" value="InterPro"/>
</dbReference>
<dbReference type="InterPro" id="IPR014027">
    <property type="entry name" value="UDP-Glc/GDP-Man_DH_C"/>
</dbReference>
<dbReference type="eggNOG" id="COG0677">
    <property type="taxonomic scope" value="Bacteria"/>
</dbReference>
<dbReference type="InterPro" id="IPR017476">
    <property type="entry name" value="UDP-Glc/GDP-Man"/>
</dbReference>
<dbReference type="PANTHER" id="PTHR43491">
    <property type="entry name" value="UDP-N-ACETYL-D-MANNOSAMINE DEHYDROGENASE"/>
    <property type="match status" value="1"/>
</dbReference>
<reference evidence="6 7" key="1">
    <citation type="submission" date="2013-04" db="EMBL/GenBank/DDBJ databases">
        <title>The Genome Sequence of Bacteroides massiliensis DSM 17679.</title>
        <authorList>
            <consortium name="The Broad Institute Genomics Platform"/>
            <person name="Earl A."/>
            <person name="Ward D."/>
            <person name="Feldgarden M."/>
            <person name="Gevers D."/>
            <person name="Martens E."/>
            <person name="Fenner L."/>
            <person name="Roux V."/>
            <person name="Mallet M.N."/>
            <person name="Raoult D."/>
            <person name="Walker B."/>
            <person name="Young S."/>
            <person name="Zeng Q."/>
            <person name="Gargeya S."/>
            <person name="Fitzgerald M."/>
            <person name="Haas B."/>
            <person name="Abouelleil A."/>
            <person name="Allen A.W."/>
            <person name="Alvarado L."/>
            <person name="Arachchi H.M."/>
            <person name="Berlin A.M."/>
            <person name="Chapman S.B."/>
            <person name="Gainer-Dewar J."/>
            <person name="Goldberg J."/>
            <person name="Griggs A."/>
            <person name="Gujja S."/>
            <person name="Hansen M."/>
            <person name="Howarth C."/>
            <person name="Imamovic A."/>
            <person name="Ireland A."/>
            <person name="Larimer J."/>
            <person name="McCowan C."/>
            <person name="Murphy C."/>
            <person name="Pearson M."/>
            <person name="Poon T.W."/>
            <person name="Priest M."/>
            <person name="Roberts A."/>
            <person name="Saif S."/>
            <person name="Shea T."/>
            <person name="Sisk P."/>
            <person name="Sykes S."/>
            <person name="Wortman J."/>
            <person name="Nusbaum C."/>
            <person name="Birren B."/>
        </authorList>
    </citation>
    <scope>NUCLEOTIDE SEQUENCE [LARGE SCALE GENOMIC DNA]</scope>
    <source>
        <strain evidence="7">B84634 / Timone 84634 / DSM 17679 / JCM 13223</strain>
    </source>
</reference>
<proteinExistence type="inferred from homology"/>
<dbReference type="GO" id="GO:0051287">
    <property type="term" value="F:NAD binding"/>
    <property type="evidence" value="ECO:0007669"/>
    <property type="project" value="InterPro"/>
</dbReference>
<evidence type="ECO:0000256" key="3">
    <source>
        <dbReference type="ARBA" id="ARBA00023027"/>
    </source>
</evidence>
<dbReference type="GO" id="GO:0000271">
    <property type="term" value="P:polysaccharide biosynthetic process"/>
    <property type="evidence" value="ECO:0007669"/>
    <property type="project" value="InterPro"/>
</dbReference>
<dbReference type="Pfam" id="PF03720">
    <property type="entry name" value="UDPG_MGDP_dh_C"/>
    <property type="match status" value="1"/>
</dbReference>
<accession>U6RGN0</accession>
<evidence type="ECO:0000256" key="1">
    <source>
        <dbReference type="ARBA" id="ARBA00006601"/>
    </source>
</evidence>
<dbReference type="Pfam" id="PF00984">
    <property type="entry name" value="UDPG_MGDP_dh"/>
    <property type="match status" value="1"/>
</dbReference>
<dbReference type="Pfam" id="PF03721">
    <property type="entry name" value="UDPG_MGDP_dh_N"/>
    <property type="match status" value="1"/>
</dbReference>
<name>U6RGN0_9BACT</name>
<evidence type="ECO:0000313" key="6">
    <source>
        <dbReference type="EMBL" id="EOA55212.1"/>
    </source>
</evidence>
<sequence length="414" mass="46606">MEQKKYIETYENLKIAIIGLGYVGLPLFCQLSKLYSCIGYDVDYNRINELSNGIDSRNNVKTEKICDAISHSIVTTDIRKIATCNILIVTVPTPINNYFVPDTSALENACLSISKILRPKTIVVFESTVYPGATEELCVPLLSKNSRLVFNKDFFVGYSPERINIGDDKHQISNVPKIISGSTPDVTNFLASIYQSVLEQPVVIASSIKVAEAAKMYENVQRDTLIALANEYADYCKKEGIDIEEVTNCASSKWNFSQVKPGLVGGHCIGVDPYYLLYRASHIGVDLPLVKQSRRTNEEKVKIVSERIARMINPHDNVLFLGFSYKPNCQDIRNTKVAFIAKNLIEKGYSIDCYDPLVNAAEVFNEYGIKLIKKLPNELHYALIIVMVNHDCFKSIICHNRKENSKIVNLQRIL</sequence>
<evidence type="ECO:0000256" key="4">
    <source>
        <dbReference type="PIRNR" id="PIRNR000124"/>
    </source>
</evidence>
<dbReference type="InterPro" id="IPR028359">
    <property type="entry name" value="UDP_ManNAc/GlcNAc_DH"/>
</dbReference>
<dbReference type="OrthoDB" id="9803238at2"/>
<dbReference type="NCBIfam" id="TIGR03026">
    <property type="entry name" value="NDP-sugDHase"/>
    <property type="match status" value="1"/>
</dbReference>
<dbReference type="PATRIC" id="fig|1121098.3.peg.1650"/>